<name>A0A0H3G5V2_ZYMMA</name>
<dbReference type="GO" id="GO:0005737">
    <property type="term" value="C:cytoplasm"/>
    <property type="evidence" value="ECO:0007669"/>
    <property type="project" value="UniProtKB-SubCell"/>
</dbReference>
<feature type="region of interest" description="Domain III" evidence="6">
    <location>
        <begin position="157"/>
        <end position="213"/>
    </location>
</feature>
<dbReference type="GO" id="GO:0048476">
    <property type="term" value="C:Holliday junction resolvase complex"/>
    <property type="evidence" value="ECO:0007669"/>
    <property type="project" value="UniProtKB-UniRule"/>
</dbReference>
<comment type="similarity">
    <text evidence="6">Belongs to the RuvA family.</text>
</comment>
<dbReference type="Proteomes" id="UP000001494">
    <property type="component" value="Chromosome"/>
</dbReference>
<keyword evidence="8" id="KW-0347">Helicase</keyword>
<dbReference type="InterPro" id="IPR012340">
    <property type="entry name" value="NA-bd_OB-fold"/>
</dbReference>
<reference evidence="8 9" key="1">
    <citation type="journal article" date="2011" name="J. Bacteriol.">
        <title>Genome sequence of the ethanol-producing Zymomonas mobilis subsp. mobilis lectotype strain ATCC 10988.</title>
        <authorList>
            <person name="Pappas K.M."/>
            <person name="Kouvelis V.N."/>
            <person name="Saunders E."/>
            <person name="Brettin T.S."/>
            <person name="Bruce D."/>
            <person name="Detter C."/>
            <person name="Balakireva M."/>
            <person name="Han C.S."/>
            <person name="Savvakis G."/>
            <person name="Kyrpides N.C."/>
            <person name="Typas M.A."/>
        </authorList>
    </citation>
    <scope>NUCLEOTIDE SEQUENCE [LARGE SCALE GENOMIC DNA]</scope>
    <source>
        <strain evidence="9">ATCC 10988 / DSM 424 / CCUG 17860 / LMG 404 / NCIMB 8938 / NRRL B-806 / ZM1</strain>
    </source>
</reference>
<dbReference type="EMBL" id="CP002850">
    <property type="protein sequence ID" value="AEH62520.1"/>
    <property type="molecule type" value="Genomic_DNA"/>
</dbReference>
<comment type="domain">
    <text evidence="6">Has three domains with a flexible linker between the domains II and III and assumes an 'L' shape. Domain III is highly mobile and contacts RuvB.</text>
</comment>
<evidence type="ECO:0000256" key="3">
    <source>
        <dbReference type="ARBA" id="ARBA00023125"/>
    </source>
</evidence>
<organism evidence="8 9">
    <name type="scientific">Zymomonas mobilis subsp. mobilis (strain ATCC 10988 / DSM 424 / LMG 404 / NCIMB 8938 / NRRL B-806 / ZM1)</name>
    <dbReference type="NCBI Taxonomy" id="555217"/>
    <lineage>
        <taxon>Bacteria</taxon>
        <taxon>Pseudomonadati</taxon>
        <taxon>Pseudomonadota</taxon>
        <taxon>Alphaproteobacteria</taxon>
        <taxon>Sphingomonadales</taxon>
        <taxon>Zymomonadaceae</taxon>
        <taxon>Zymomonas</taxon>
    </lineage>
</organism>
<dbReference type="GO" id="GO:0009378">
    <property type="term" value="F:four-way junction helicase activity"/>
    <property type="evidence" value="ECO:0007669"/>
    <property type="project" value="InterPro"/>
</dbReference>
<dbReference type="Gene3D" id="1.10.150.20">
    <property type="entry name" value="5' to 3' exonuclease, C-terminal subdomain"/>
    <property type="match status" value="1"/>
</dbReference>
<keyword evidence="5 6" id="KW-0234">DNA repair</keyword>
<dbReference type="KEGG" id="zmm:Zmob_0678"/>
<dbReference type="RefSeq" id="WP_014500650.1">
    <property type="nucleotide sequence ID" value="NC_017262.1"/>
</dbReference>
<dbReference type="InterPro" id="IPR000085">
    <property type="entry name" value="RuvA"/>
</dbReference>
<evidence type="ECO:0000256" key="6">
    <source>
        <dbReference type="HAMAP-Rule" id="MF_00031"/>
    </source>
</evidence>
<evidence type="ECO:0000259" key="7">
    <source>
        <dbReference type="SMART" id="SM00278"/>
    </source>
</evidence>
<dbReference type="Pfam" id="PF01330">
    <property type="entry name" value="RuvA_N"/>
    <property type="match status" value="1"/>
</dbReference>
<dbReference type="GO" id="GO:0009379">
    <property type="term" value="C:Holliday junction helicase complex"/>
    <property type="evidence" value="ECO:0007669"/>
    <property type="project" value="InterPro"/>
</dbReference>
<comment type="subunit">
    <text evidence="6">Homotetramer. Forms an RuvA(8)-RuvB(12)-Holliday junction (HJ) complex. HJ DNA is sandwiched between 2 RuvA tetramers; dsDNA enters through RuvA and exits via RuvB. An RuvB hexamer assembles on each DNA strand where it exits the tetramer. Each RuvB hexamer is contacted by two RuvA subunits (via domain III) on 2 adjacent RuvB subunits; this complex drives branch migration. In the full resolvosome a probable DNA-RuvA(4)-RuvB(12)-RuvC(2) complex forms which resolves the HJ.</text>
</comment>
<dbReference type="NCBIfam" id="TIGR00084">
    <property type="entry name" value="ruvA"/>
    <property type="match status" value="1"/>
</dbReference>
<evidence type="ECO:0000256" key="2">
    <source>
        <dbReference type="ARBA" id="ARBA00022763"/>
    </source>
</evidence>
<dbReference type="InterPro" id="IPR011114">
    <property type="entry name" value="RuvA_C"/>
</dbReference>
<dbReference type="SMART" id="SM00278">
    <property type="entry name" value="HhH1"/>
    <property type="match status" value="2"/>
</dbReference>
<dbReference type="InterPro" id="IPR013849">
    <property type="entry name" value="DNA_helicase_Holl-junc_RuvA_I"/>
</dbReference>
<protein>
    <recommendedName>
        <fullName evidence="6">Holliday junction branch migration complex subunit RuvA</fullName>
    </recommendedName>
</protein>
<keyword evidence="4 6" id="KW-0233">DNA recombination</keyword>
<comment type="subcellular location">
    <subcellularLocation>
        <location evidence="6">Cytoplasm</location>
    </subcellularLocation>
</comment>
<dbReference type="Gene3D" id="1.10.8.10">
    <property type="entry name" value="DNA helicase RuvA subunit, C-terminal domain"/>
    <property type="match status" value="1"/>
</dbReference>
<feature type="region of interest" description="Domain I" evidence="6">
    <location>
        <begin position="1"/>
        <end position="64"/>
    </location>
</feature>
<dbReference type="InterPro" id="IPR010994">
    <property type="entry name" value="RuvA_2-like"/>
</dbReference>
<evidence type="ECO:0000256" key="1">
    <source>
        <dbReference type="ARBA" id="ARBA00022490"/>
    </source>
</evidence>
<dbReference type="SUPFAM" id="SSF50249">
    <property type="entry name" value="Nucleic acid-binding proteins"/>
    <property type="match status" value="1"/>
</dbReference>
<dbReference type="HOGENOM" id="CLU_087936_3_0_5"/>
<evidence type="ECO:0000313" key="8">
    <source>
        <dbReference type="EMBL" id="AEH62520.1"/>
    </source>
</evidence>
<keyword evidence="3 6" id="KW-0238">DNA-binding</keyword>
<keyword evidence="8" id="KW-0378">Hydrolase</keyword>
<dbReference type="eggNOG" id="COG0632">
    <property type="taxonomic scope" value="Bacteria"/>
</dbReference>
<dbReference type="Gene3D" id="2.40.50.140">
    <property type="entry name" value="Nucleic acid-binding proteins"/>
    <property type="match status" value="1"/>
</dbReference>
<evidence type="ECO:0000313" key="9">
    <source>
        <dbReference type="Proteomes" id="UP000001494"/>
    </source>
</evidence>
<accession>A0A0H3G5V2</accession>
<dbReference type="SUPFAM" id="SSF46929">
    <property type="entry name" value="DNA helicase RuvA subunit, C-terminal domain"/>
    <property type="match status" value="1"/>
</dbReference>
<dbReference type="GO" id="GO:0000400">
    <property type="term" value="F:four-way junction DNA binding"/>
    <property type="evidence" value="ECO:0007669"/>
    <property type="project" value="UniProtKB-UniRule"/>
</dbReference>
<dbReference type="GO" id="GO:0006310">
    <property type="term" value="P:DNA recombination"/>
    <property type="evidence" value="ECO:0007669"/>
    <property type="project" value="UniProtKB-UniRule"/>
</dbReference>
<dbReference type="InterPro" id="IPR003583">
    <property type="entry name" value="Hlx-hairpin-Hlx_DNA-bd_motif"/>
</dbReference>
<gene>
    <name evidence="6" type="primary">ruvA</name>
    <name evidence="8" type="ordered locus">Zmob_0678</name>
</gene>
<feature type="domain" description="Helix-hairpin-helix DNA-binding motif class 1" evidence="7">
    <location>
        <begin position="108"/>
        <end position="127"/>
    </location>
</feature>
<dbReference type="SUPFAM" id="SSF47781">
    <property type="entry name" value="RuvA domain 2-like"/>
    <property type="match status" value="1"/>
</dbReference>
<dbReference type="GO" id="GO:0005524">
    <property type="term" value="F:ATP binding"/>
    <property type="evidence" value="ECO:0007669"/>
    <property type="project" value="InterPro"/>
</dbReference>
<evidence type="ECO:0000256" key="5">
    <source>
        <dbReference type="ARBA" id="ARBA00023204"/>
    </source>
</evidence>
<keyword evidence="8" id="KW-0547">Nucleotide-binding</keyword>
<dbReference type="Pfam" id="PF07499">
    <property type="entry name" value="RuvA_C"/>
    <property type="match status" value="1"/>
</dbReference>
<keyword evidence="1 6" id="KW-0963">Cytoplasm</keyword>
<dbReference type="OrthoDB" id="5293449at2"/>
<dbReference type="Pfam" id="PF14520">
    <property type="entry name" value="HHH_5"/>
    <property type="match status" value="1"/>
</dbReference>
<dbReference type="CDD" id="cd14332">
    <property type="entry name" value="UBA_RuvA_C"/>
    <property type="match status" value="1"/>
</dbReference>
<proteinExistence type="inferred from homology"/>
<comment type="function">
    <text evidence="6">The RuvA-RuvB-RuvC complex processes Holliday junction (HJ) DNA during genetic recombination and DNA repair, while the RuvA-RuvB complex plays an important role in the rescue of blocked DNA replication forks via replication fork reversal (RFR). RuvA specifically binds to HJ cruciform DNA, conferring on it an open structure. The RuvB hexamer acts as an ATP-dependent pump, pulling dsDNA into and through the RuvAB complex. HJ branch migration allows RuvC to scan DNA until it finds its consensus sequence, where it cleaves and resolves the cruciform DNA.</text>
</comment>
<evidence type="ECO:0000256" key="4">
    <source>
        <dbReference type="ARBA" id="ARBA00023172"/>
    </source>
</evidence>
<dbReference type="InterPro" id="IPR036267">
    <property type="entry name" value="RuvA_C_sf"/>
</dbReference>
<feature type="domain" description="Helix-hairpin-helix DNA-binding motif class 1" evidence="7">
    <location>
        <begin position="73"/>
        <end position="92"/>
    </location>
</feature>
<keyword evidence="8" id="KW-0067">ATP-binding</keyword>
<comment type="caution">
    <text evidence="6">Lacks conserved residue(s) required for the propagation of feature annotation.</text>
</comment>
<keyword evidence="2 6" id="KW-0227">DNA damage</keyword>
<sequence>MIARLVGFLVEKNSDSAIIDVNGVGYLVQLSGRALDYFSEIEGEITVHIETQIREDSITLFGFASYLERDWFRLLTSVQGVGGKAALAILTALTCDAISVAISSGDKTMICRANGIGPKIAQRIINELKEKPAAIALFSSAKGDHLAVEDISQPAASAHHAGNFVADAVSALLNLGFKPAEAQRVVQLASEELGDQATLDSLVRLALRLSSKH</sequence>
<dbReference type="HAMAP" id="MF_00031">
    <property type="entry name" value="DNA_HJ_migration_RuvA"/>
    <property type="match status" value="1"/>
</dbReference>
<dbReference type="GO" id="GO:0006281">
    <property type="term" value="P:DNA repair"/>
    <property type="evidence" value="ECO:0007669"/>
    <property type="project" value="UniProtKB-UniRule"/>
</dbReference>
<dbReference type="AlphaFoldDB" id="A0A0H3G5V2"/>